<feature type="region of interest" description="Disordered" evidence="3">
    <location>
        <begin position="136"/>
        <end position="256"/>
    </location>
</feature>
<feature type="compositionally biased region" description="Low complexity" evidence="3">
    <location>
        <begin position="141"/>
        <end position="156"/>
    </location>
</feature>
<feature type="region of interest" description="Disordered" evidence="3">
    <location>
        <begin position="77"/>
        <end position="103"/>
    </location>
</feature>
<dbReference type="SUPFAM" id="SSF57701">
    <property type="entry name" value="Zn2/Cys6 DNA-binding domain"/>
    <property type="match status" value="1"/>
</dbReference>
<dbReference type="Pfam" id="PF00172">
    <property type="entry name" value="Zn_clus"/>
    <property type="match status" value="1"/>
</dbReference>
<dbReference type="CDD" id="cd00067">
    <property type="entry name" value="GAL4"/>
    <property type="match status" value="1"/>
</dbReference>
<feature type="compositionally biased region" description="Polar residues" evidence="3">
    <location>
        <begin position="210"/>
        <end position="230"/>
    </location>
</feature>
<dbReference type="OrthoDB" id="5278208at2759"/>
<dbReference type="PROSITE" id="PS00463">
    <property type="entry name" value="ZN2_CY6_FUNGAL_1"/>
    <property type="match status" value="1"/>
</dbReference>
<feature type="compositionally biased region" description="Acidic residues" evidence="3">
    <location>
        <begin position="181"/>
        <end position="196"/>
    </location>
</feature>
<organism evidence="5 6">
    <name type="scientific">Setomelanomma holmii</name>
    <dbReference type="NCBI Taxonomy" id="210430"/>
    <lineage>
        <taxon>Eukaryota</taxon>
        <taxon>Fungi</taxon>
        <taxon>Dikarya</taxon>
        <taxon>Ascomycota</taxon>
        <taxon>Pezizomycotina</taxon>
        <taxon>Dothideomycetes</taxon>
        <taxon>Pleosporomycetidae</taxon>
        <taxon>Pleosporales</taxon>
        <taxon>Pleosporineae</taxon>
        <taxon>Phaeosphaeriaceae</taxon>
        <taxon>Setomelanomma</taxon>
    </lineage>
</organism>
<dbReference type="Proteomes" id="UP000799777">
    <property type="component" value="Unassembled WGS sequence"/>
</dbReference>
<dbReference type="SMART" id="SM00066">
    <property type="entry name" value="GAL4"/>
    <property type="match status" value="1"/>
</dbReference>
<evidence type="ECO:0000256" key="2">
    <source>
        <dbReference type="ARBA" id="ARBA00023242"/>
    </source>
</evidence>
<gene>
    <name evidence="5" type="ORF">EK21DRAFT_96920</name>
</gene>
<dbReference type="PANTHER" id="PTHR37534">
    <property type="entry name" value="TRANSCRIPTIONAL ACTIVATOR PROTEIN UGA3"/>
    <property type="match status" value="1"/>
</dbReference>
<evidence type="ECO:0000313" key="5">
    <source>
        <dbReference type="EMBL" id="KAF2035144.1"/>
    </source>
</evidence>
<dbReference type="GO" id="GO:0000976">
    <property type="term" value="F:transcription cis-regulatory region binding"/>
    <property type="evidence" value="ECO:0007669"/>
    <property type="project" value="TreeGrafter"/>
</dbReference>
<protein>
    <recommendedName>
        <fullName evidence="4">Zn(2)-C6 fungal-type domain-containing protein</fullName>
    </recommendedName>
</protein>
<dbReference type="PROSITE" id="PS50048">
    <property type="entry name" value="ZN2_CY6_FUNGAL_2"/>
    <property type="match status" value="1"/>
</dbReference>
<dbReference type="AlphaFoldDB" id="A0A9P4LTX8"/>
<dbReference type="GO" id="GO:0008270">
    <property type="term" value="F:zinc ion binding"/>
    <property type="evidence" value="ECO:0007669"/>
    <property type="project" value="InterPro"/>
</dbReference>
<evidence type="ECO:0000256" key="3">
    <source>
        <dbReference type="SAM" id="MobiDB-lite"/>
    </source>
</evidence>
<keyword evidence="6" id="KW-1185">Reference proteome</keyword>
<dbReference type="InterPro" id="IPR036864">
    <property type="entry name" value="Zn2-C6_fun-type_DNA-bd_sf"/>
</dbReference>
<feature type="domain" description="Zn(2)-C6 fungal-type" evidence="4">
    <location>
        <begin position="108"/>
        <end position="138"/>
    </location>
</feature>
<dbReference type="GO" id="GO:0000981">
    <property type="term" value="F:DNA-binding transcription factor activity, RNA polymerase II-specific"/>
    <property type="evidence" value="ECO:0007669"/>
    <property type="project" value="InterPro"/>
</dbReference>
<proteinExistence type="predicted"/>
<feature type="compositionally biased region" description="Polar residues" evidence="3">
    <location>
        <begin position="692"/>
        <end position="712"/>
    </location>
</feature>
<keyword evidence="2" id="KW-0539">Nucleus</keyword>
<evidence type="ECO:0000313" key="6">
    <source>
        <dbReference type="Proteomes" id="UP000799777"/>
    </source>
</evidence>
<dbReference type="InterPro" id="IPR001138">
    <property type="entry name" value="Zn2Cys6_DnaBD"/>
</dbReference>
<evidence type="ECO:0000256" key="1">
    <source>
        <dbReference type="ARBA" id="ARBA00004123"/>
    </source>
</evidence>
<name>A0A9P4LTX8_9PLEO</name>
<dbReference type="PANTHER" id="PTHR37534:SF10">
    <property type="entry name" value="ZN(II)2CYS6 TRANSCRIPTION FACTOR (EUROFUNG)"/>
    <property type="match status" value="1"/>
</dbReference>
<dbReference type="EMBL" id="ML978158">
    <property type="protein sequence ID" value="KAF2035144.1"/>
    <property type="molecule type" value="Genomic_DNA"/>
</dbReference>
<comment type="subcellular location">
    <subcellularLocation>
        <location evidence="1">Nucleus</location>
    </subcellularLocation>
</comment>
<evidence type="ECO:0000259" key="4">
    <source>
        <dbReference type="PROSITE" id="PS50048"/>
    </source>
</evidence>
<dbReference type="GO" id="GO:0005634">
    <property type="term" value="C:nucleus"/>
    <property type="evidence" value="ECO:0007669"/>
    <property type="project" value="UniProtKB-SubCell"/>
</dbReference>
<accession>A0A9P4LTX8</accession>
<feature type="region of interest" description="Disordered" evidence="3">
    <location>
        <begin position="692"/>
        <end position="747"/>
    </location>
</feature>
<sequence>MSGYYPGHNIPPQYYNVDPNAIPNLNIQHGPPLMIPQGSYPPSLSDNPFHPGVHGPFVQYTDAHLQPTYADQYEDLSGPLGSAQGANARARRRPVPGEQVKHRRTRSGCFTCRQRRVKCDENHPICERCRKGNRECVYPDSQSTQKSSRSGSKSGKANTGEGASSPDDHDDDDKERLPSILDDEDEDEDEDYDYDDGLVSGSQDLRDSSHTPGSYLDQSTSPSTEASSTVPPIARPSLSRKGSAQTSKVAPMKKSGSSRTLDVNFYLDYFRTHITVHHYSLKRDTHNFLKGDFLKQAMKYEPLKYAVAGYAAYFHTLVQPDGRMNTFLHFYNESVHKLREAITQNKKTGLATFLTILQLASIEEMLGDWVNLMGHQKAAFDMLNKLYTPQSITKSDFLLKVSLWYIRFDLFVGFQSGGESVLGREWFEAVHECYAQKLRDNPNDLDTLYEERFAYSRLVAKDSNDLFARTQKGLISPEDFMKQLPALKTKVETLQANIPAKLLDPEHKVKYMPGDPDPNDIVNPFEPDVIWGGPLFTSNFLMLDMWGIVFMFAISEAMALRQPFSPELTREAFRAVQVFEAMCAYPDTPEGMLLEAQVSFAIASLFLPKDPKTTQWCRQTFAKVEASGYIYSDVLRNRMLEPMGASPSDWWLPDDERCPPIIRSIKDFIKERTHFKKDPVSDDLREMRGIFSSLTISDSPPSDTMTVTSADSAPSGMPGGSPDWATGYGSDRKSSNAEAYGLQHPGQ</sequence>
<dbReference type="InterPro" id="IPR021858">
    <property type="entry name" value="Fun_TF"/>
</dbReference>
<dbReference type="Gene3D" id="4.10.240.10">
    <property type="entry name" value="Zn(2)-C6 fungal-type DNA-binding domain"/>
    <property type="match status" value="1"/>
</dbReference>
<dbReference type="Pfam" id="PF11951">
    <property type="entry name" value="Fungal_trans_2"/>
    <property type="match status" value="1"/>
</dbReference>
<reference evidence="5" key="1">
    <citation type="journal article" date="2020" name="Stud. Mycol.">
        <title>101 Dothideomycetes genomes: a test case for predicting lifestyles and emergence of pathogens.</title>
        <authorList>
            <person name="Haridas S."/>
            <person name="Albert R."/>
            <person name="Binder M."/>
            <person name="Bloem J."/>
            <person name="Labutti K."/>
            <person name="Salamov A."/>
            <person name="Andreopoulos B."/>
            <person name="Baker S."/>
            <person name="Barry K."/>
            <person name="Bills G."/>
            <person name="Bluhm B."/>
            <person name="Cannon C."/>
            <person name="Castanera R."/>
            <person name="Culley D."/>
            <person name="Daum C."/>
            <person name="Ezra D."/>
            <person name="Gonzalez J."/>
            <person name="Henrissat B."/>
            <person name="Kuo A."/>
            <person name="Liang C."/>
            <person name="Lipzen A."/>
            <person name="Lutzoni F."/>
            <person name="Magnuson J."/>
            <person name="Mondo S."/>
            <person name="Nolan M."/>
            <person name="Ohm R."/>
            <person name="Pangilinan J."/>
            <person name="Park H.-J."/>
            <person name="Ramirez L."/>
            <person name="Alfaro M."/>
            <person name="Sun H."/>
            <person name="Tritt A."/>
            <person name="Yoshinaga Y."/>
            <person name="Zwiers L.-H."/>
            <person name="Turgeon B."/>
            <person name="Goodwin S."/>
            <person name="Spatafora J."/>
            <person name="Crous P."/>
            <person name="Grigoriev I."/>
        </authorList>
    </citation>
    <scope>NUCLEOTIDE SEQUENCE</scope>
    <source>
        <strain evidence="5">CBS 110217</strain>
    </source>
</reference>
<dbReference type="GO" id="GO:0045944">
    <property type="term" value="P:positive regulation of transcription by RNA polymerase II"/>
    <property type="evidence" value="ECO:0007669"/>
    <property type="project" value="TreeGrafter"/>
</dbReference>
<comment type="caution">
    <text evidence="5">The sequence shown here is derived from an EMBL/GenBank/DDBJ whole genome shotgun (WGS) entry which is preliminary data.</text>
</comment>